<accession>A0A0E9QCS9</accession>
<proteinExistence type="predicted"/>
<reference evidence="1" key="1">
    <citation type="submission" date="2014-11" db="EMBL/GenBank/DDBJ databases">
        <authorList>
            <person name="Amaro Gonzalez C."/>
        </authorList>
    </citation>
    <scope>NUCLEOTIDE SEQUENCE</scope>
</reference>
<reference evidence="1" key="2">
    <citation type="journal article" date="2015" name="Fish Shellfish Immunol.">
        <title>Early steps in the European eel (Anguilla anguilla)-Vibrio vulnificus interaction in the gills: Role of the RtxA13 toxin.</title>
        <authorList>
            <person name="Callol A."/>
            <person name="Pajuelo D."/>
            <person name="Ebbesson L."/>
            <person name="Teles M."/>
            <person name="MacKenzie S."/>
            <person name="Amaro C."/>
        </authorList>
    </citation>
    <scope>NUCLEOTIDE SEQUENCE</scope>
</reference>
<organism evidence="1">
    <name type="scientific">Anguilla anguilla</name>
    <name type="common">European freshwater eel</name>
    <name type="synonym">Muraena anguilla</name>
    <dbReference type="NCBI Taxonomy" id="7936"/>
    <lineage>
        <taxon>Eukaryota</taxon>
        <taxon>Metazoa</taxon>
        <taxon>Chordata</taxon>
        <taxon>Craniata</taxon>
        <taxon>Vertebrata</taxon>
        <taxon>Euteleostomi</taxon>
        <taxon>Actinopterygii</taxon>
        <taxon>Neopterygii</taxon>
        <taxon>Teleostei</taxon>
        <taxon>Anguilliformes</taxon>
        <taxon>Anguillidae</taxon>
        <taxon>Anguilla</taxon>
    </lineage>
</organism>
<dbReference type="EMBL" id="GBXM01094674">
    <property type="protein sequence ID" value="JAH13903.1"/>
    <property type="molecule type" value="Transcribed_RNA"/>
</dbReference>
<protein>
    <submittedName>
        <fullName evidence="1">Uncharacterized protein</fullName>
    </submittedName>
</protein>
<sequence length="24" mass="2810">MRGSKQRKKNLTTAPFTLKVVLHR</sequence>
<dbReference type="AlphaFoldDB" id="A0A0E9QCS9"/>
<name>A0A0E9QCS9_ANGAN</name>
<evidence type="ECO:0000313" key="1">
    <source>
        <dbReference type="EMBL" id="JAH13903.1"/>
    </source>
</evidence>